<evidence type="ECO:0000256" key="2">
    <source>
        <dbReference type="ARBA" id="ARBA00022692"/>
    </source>
</evidence>
<dbReference type="OrthoDB" id="9809599at2"/>
<dbReference type="Gene3D" id="1.20.1250.20">
    <property type="entry name" value="MFS general substrate transporter like domains"/>
    <property type="match status" value="2"/>
</dbReference>
<dbReference type="InterPro" id="IPR020846">
    <property type="entry name" value="MFS_dom"/>
</dbReference>
<dbReference type="Pfam" id="PF07690">
    <property type="entry name" value="MFS_1"/>
    <property type="match status" value="1"/>
</dbReference>
<feature type="transmembrane region" description="Helical" evidence="5">
    <location>
        <begin position="72"/>
        <end position="93"/>
    </location>
</feature>
<evidence type="ECO:0000256" key="1">
    <source>
        <dbReference type="ARBA" id="ARBA00004651"/>
    </source>
</evidence>
<dbReference type="PANTHER" id="PTHR23514">
    <property type="entry name" value="BYPASS OF STOP CODON PROTEIN 6"/>
    <property type="match status" value="1"/>
</dbReference>
<dbReference type="Proteomes" id="UP000295621">
    <property type="component" value="Unassembled WGS sequence"/>
</dbReference>
<keyword evidence="3 5" id="KW-1133">Transmembrane helix</keyword>
<name>A0A4R4RSF3_9ACTN</name>
<keyword evidence="2 5" id="KW-0812">Transmembrane</keyword>
<evidence type="ECO:0000313" key="7">
    <source>
        <dbReference type="EMBL" id="TDC52476.1"/>
    </source>
</evidence>
<feature type="transmembrane region" description="Helical" evidence="5">
    <location>
        <begin position="307"/>
        <end position="325"/>
    </location>
</feature>
<dbReference type="InterPro" id="IPR036259">
    <property type="entry name" value="MFS_trans_sf"/>
</dbReference>
<gene>
    <name evidence="7" type="ORF">E1212_08995</name>
</gene>
<feature type="transmembrane region" description="Helical" evidence="5">
    <location>
        <begin position="337"/>
        <end position="355"/>
    </location>
</feature>
<keyword evidence="8" id="KW-1185">Reference proteome</keyword>
<dbReference type="PROSITE" id="PS50850">
    <property type="entry name" value="MFS"/>
    <property type="match status" value="1"/>
</dbReference>
<evidence type="ECO:0000259" key="6">
    <source>
        <dbReference type="PROSITE" id="PS50850"/>
    </source>
</evidence>
<evidence type="ECO:0000256" key="5">
    <source>
        <dbReference type="SAM" id="Phobius"/>
    </source>
</evidence>
<protein>
    <submittedName>
        <fullName evidence="7">MFS transporter</fullName>
    </submittedName>
</protein>
<dbReference type="GO" id="GO:0005886">
    <property type="term" value="C:plasma membrane"/>
    <property type="evidence" value="ECO:0007669"/>
    <property type="project" value="UniProtKB-SubCell"/>
</dbReference>
<evidence type="ECO:0000256" key="3">
    <source>
        <dbReference type="ARBA" id="ARBA00022989"/>
    </source>
</evidence>
<evidence type="ECO:0000256" key="4">
    <source>
        <dbReference type="ARBA" id="ARBA00023136"/>
    </source>
</evidence>
<dbReference type="PANTHER" id="PTHR23514:SF13">
    <property type="entry name" value="INNER MEMBRANE PROTEIN YBJJ"/>
    <property type="match status" value="1"/>
</dbReference>
<feature type="transmembrane region" description="Helical" evidence="5">
    <location>
        <begin position="20"/>
        <end position="41"/>
    </location>
</feature>
<dbReference type="AlphaFoldDB" id="A0A4R4RSF3"/>
<evidence type="ECO:0000313" key="8">
    <source>
        <dbReference type="Proteomes" id="UP000295621"/>
    </source>
</evidence>
<dbReference type="InterPro" id="IPR011701">
    <property type="entry name" value="MFS"/>
</dbReference>
<feature type="transmembrane region" description="Helical" evidence="5">
    <location>
        <begin position="254"/>
        <end position="271"/>
    </location>
</feature>
<feature type="transmembrane region" description="Helical" evidence="5">
    <location>
        <begin position="113"/>
        <end position="132"/>
    </location>
</feature>
<organism evidence="7 8">
    <name type="scientific">Jiangella ureilytica</name>
    <dbReference type="NCBI Taxonomy" id="2530374"/>
    <lineage>
        <taxon>Bacteria</taxon>
        <taxon>Bacillati</taxon>
        <taxon>Actinomycetota</taxon>
        <taxon>Actinomycetes</taxon>
        <taxon>Jiangellales</taxon>
        <taxon>Jiangellaceae</taxon>
        <taxon>Jiangella</taxon>
    </lineage>
</organism>
<reference evidence="7 8" key="1">
    <citation type="submission" date="2019-02" db="EMBL/GenBank/DDBJ databases">
        <title>Draft genome sequences of novel Actinobacteria.</title>
        <authorList>
            <person name="Sahin N."/>
            <person name="Ay H."/>
            <person name="Saygin H."/>
        </authorList>
    </citation>
    <scope>NUCLEOTIDE SEQUENCE [LARGE SCALE GENOMIC DNA]</scope>
    <source>
        <strain evidence="7 8">KC603</strain>
    </source>
</reference>
<sequence length="370" mass="37229">MGRIPEVRDLLGLTPSEIGRVLLALALGSIVALPTSGLVVGKIGAARTVAGGSVLVAVGLVLAGLGSDTLSAVTLVALGLVFVGYGSGSWDVAMNVEGAAVERLLGRTIMPRFHAAFSFGTVAGASLGAGASAAEIPVVVHLGAVSIVAVLVTVMATRSFLPRTIEVDDDGEPVQHISVLTAWREPRTLVIGLMVMCAALIEGIANDWLALGLVDGYEVSNAVGTMGFAVFLAAMTVGRTAGTQLVDRFGRLPVLRTSAVLAVAGVLLVVFGGSLPVALIGTVVWGFGAALGFPLGMSAASDDPRRAAARVSVVASIGYTAFLAGPPILGYVGDHEGVLHALLAVAVAATVMGLVSPAAREQKPAEAGVS</sequence>
<comment type="caution">
    <text evidence="7">The sequence shown here is derived from an EMBL/GenBank/DDBJ whole genome shotgun (WGS) entry which is preliminary data.</text>
</comment>
<comment type="subcellular location">
    <subcellularLocation>
        <location evidence="1">Cell membrane</location>
        <topology evidence="1">Multi-pass membrane protein</topology>
    </subcellularLocation>
</comment>
<dbReference type="CDD" id="cd17393">
    <property type="entry name" value="MFS_MosC_like"/>
    <property type="match status" value="1"/>
</dbReference>
<proteinExistence type="predicted"/>
<dbReference type="InterPro" id="IPR051788">
    <property type="entry name" value="MFS_Transporter"/>
</dbReference>
<feature type="transmembrane region" description="Helical" evidence="5">
    <location>
        <begin position="222"/>
        <end position="242"/>
    </location>
</feature>
<feature type="transmembrane region" description="Helical" evidence="5">
    <location>
        <begin position="138"/>
        <end position="156"/>
    </location>
</feature>
<dbReference type="EMBL" id="SMKL01000015">
    <property type="protein sequence ID" value="TDC52476.1"/>
    <property type="molecule type" value="Genomic_DNA"/>
</dbReference>
<accession>A0A4R4RSF3</accession>
<feature type="transmembrane region" description="Helical" evidence="5">
    <location>
        <begin position="277"/>
        <end position="295"/>
    </location>
</feature>
<dbReference type="SUPFAM" id="SSF103473">
    <property type="entry name" value="MFS general substrate transporter"/>
    <property type="match status" value="1"/>
</dbReference>
<feature type="domain" description="Major facilitator superfamily (MFS) profile" evidence="6">
    <location>
        <begin position="1"/>
        <end position="361"/>
    </location>
</feature>
<dbReference type="GO" id="GO:0022857">
    <property type="term" value="F:transmembrane transporter activity"/>
    <property type="evidence" value="ECO:0007669"/>
    <property type="project" value="InterPro"/>
</dbReference>
<feature type="transmembrane region" description="Helical" evidence="5">
    <location>
        <begin position="48"/>
        <end position="66"/>
    </location>
</feature>
<keyword evidence="4 5" id="KW-0472">Membrane</keyword>